<reference evidence="5 6" key="1">
    <citation type="submission" date="2024-05" db="EMBL/GenBank/DDBJ databases">
        <authorList>
            <person name="Wallberg A."/>
        </authorList>
    </citation>
    <scope>NUCLEOTIDE SEQUENCE [LARGE SCALE GENOMIC DNA]</scope>
</reference>
<evidence type="ECO:0000256" key="1">
    <source>
        <dbReference type="ARBA" id="ARBA00022771"/>
    </source>
</evidence>
<proteinExistence type="predicted"/>
<feature type="non-terminal residue" evidence="5">
    <location>
        <position position="153"/>
    </location>
</feature>
<dbReference type="Proteomes" id="UP001497623">
    <property type="component" value="Unassembled WGS sequence"/>
</dbReference>
<accession>A0AAV2SJS1</accession>
<dbReference type="InterPro" id="IPR013083">
    <property type="entry name" value="Znf_RING/FYVE/PHD"/>
</dbReference>
<dbReference type="AlphaFoldDB" id="A0AAV2SJS1"/>
<protein>
    <recommendedName>
        <fullName evidence="4">RING-type domain-containing protein</fullName>
    </recommendedName>
</protein>
<gene>
    <name evidence="5" type="ORF">MNOR_LOCUS36974</name>
</gene>
<keyword evidence="2" id="KW-0862">Zinc</keyword>
<dbReference type="SUPFAM" id="SSF57845">
    <property type="entry name" value="B-box zinc-binding domain"/>
    <property type="match status" value="1"/>
</dbReference>
<comment type="caution">
    <text evidence="5">The sequence shown here is derived from an EMBL/GenBank/DDBJ whole genome shotgun (WGS) entry which is preliminary data.</text>
</comment>
<organism evidence="5 6">
    <name type="scientific">Meganyctiphanes norvegica</name>
    <name type="common">Northern krill</name>
    <name type="synonym">Thysanopoda norvegica</name>
    <dbReference type="NCBI Taxonomy" id="48144"/>
    <lineage>
        <taxon>Eukaryota</taxon>
        <taxon>Metazoa</taxon>
        <taxon>Ecdysozoa</taxon>
        <taxon>Arthropoda</taxon>
        <taxon>Crustacea</taxon>
        <taxon>Multicrustacea</taxon>
        <taxon>Malacostraca</taxon>
        <taxon>Eumalacostraca</taxon>
        <taxon>Eucarida</taxon>
        <taxon>Euphausiacea</taxon>
        <taxon>Euphausiidae</taxon>
        <taxon>Meganyctiphanes</taxon>
    </lineage>
</organism>
<dbReference type="Gene3D" id="3.30.40.10">
    <property type="entry name" value="Zinc/RING finger domain, C3HC4 (zinc finger)"/>
    <property type="match status" value="1"/>
</dbReference>
<dbReference type="PROSITE" id="PS50089">
    <property type="entry name" value="ZF_RING_2"/>
    <property type="match status" value="1"/>
</dbReference>
<feature type="domain" description="RING-type" evidence="4">
    <location>
        <begin position="4"/>
        <end position="47"/>
    </location>
</feature>
<evidence type="ECO:0000256" key="3">
    <source>
        <dbReference type="PROSITE-ProRule" id="PRU00175"/>
    </source>
</evidence>
<feature type="non-terminal residue" evidence="5">
    <location>
        <position position="1"/>
    </location>
</feature>
<sequence>SRECPTCCNLYDSKKHRIRILSCGHSQCTNCMQAQFCNRQITCPSCRSIHICTDVNSIPVCYVAETLFDEIDAQPPPLTPNLYKGICEEHTTYKLFWCITHKQWMCTHCSVINHPIGECNIIPIIKEFENRKNLIKSNINEKLKQLDCAQSEL</sequence>
<keyword evidence="6" id="KW-1185">Reference proteome</keyword>
<dbReference type="SUPFAM" id="SSF57850">
    <property type="entry name" value="RING/U-box"/>
    <property type="match status" value="1"/>
</dbReference>
<evidence type="ECO:0000259" key="4">
    <source>
        <dbReference type="PROSITE" id="PS50089"/>
    </source>
</evidence>
<name>A0AAV2SJS1_MEGNR</name>
<keyword evidence="1 3" id="KW-0479">Metal-binding</keyword>
<dbReference type="InterPro" id="IPR001841">
    <property type="entry name" value="Znf_RING"/>
</dbReference>
<dbReference type="EMBL" id="CAXKWB010071044">
    <property type="protein sequence ID" value="CAL4194653.1"/>
    <property type="molecule type" value="Genomic_DNA"/>
</dbReference>
<evidence type="ECO:0000313" key="6">
    <source>
        <dbReference type="Proteomes" id="UP001497623"/>
    </source>
</evidence>
<evidence type="ECO:0000256" key="2">
    <source>
        <dbReference type="ARBA" id="ARBA00022833"/>
    </source>
</evidence>
<evidence type="ECO:0000313" key="5">
    <source>
        <dbReference type="EMBL" id="CAL4194653.1"/>
    </source>
</evidence>
<keyword evidence="1 3" id="KW-0863">Zinc-finger</keyword>
<dbReference type="GO" id="GO:0008270">
    <property type="term" value="F:zinc ion binding"/>
    <property type="evidence" value="ECO:0007669"/>
    <property type="project" value="UniProtKB-KW"/>
</dbReference>